<evidence type="ECO:0000313" key="2">
    <source>
        <dbReference type="EMBL" id="RDU23044.1"/>
    </source>
</evidence>
<gene>
    <name evidence="2" type="ORF">DWV06_11820</name>
</gene>
<dbReference type="OrthoDB" id="1716479at2"/>
<evidence type="ECO:0000313" key="3">
    <source>
        <dbReference type="Proteomes" id="UP000255036"/>
    </source>
</evidence>
<reference evidence="2 3" key="1">
    <citation type="submission" date="2018-07" db="EMBL/GenBank/DDBJ databases">
        <title>Anaerosacharophilus polymeroproducens gen. nov. sp. nov., an anaerobic bacterium isolated from salt field.</title>
        <authorList>
            <person name="Kim W."/>
            <person name="Yang S.-H."/>
            <person name="Oh J."/>
            <person name="Lee J.-H."/>
            <person name="Kwon K.K."/>
        </authorList>
    </citation>
    <scope>NUCLEOTIDE SEQUENCE [LARGE SCALE GENOMIC DNA]</scope>
    <source>
        <strain evidence="2 3">MCWD5</strain>
    </source>
</reference>
<protein>
    <submittedName>
        <fullName evidence="2">LysM peptidoglycan-binding domain-containing protein</fullName>
    </submittedName>
</protein>
<dbReference type="Proteomes" id="UP000255036">
    <property type="component" value="Unassembled WGS sequence"/>
</dbReference>
<dbReference type="SMART" id="SM00257">
    <property type="entry name" value="LysM"/>
    <property type="match status" value="1"/>
</dbReference>
<dbReference type="Pfam" id="PF01476">
    <property type="entry name" value="LysM"/>
    <property type="match status" value="1"/>
</dbReference>
<proteinExistence type="predicted"/>
<feature type="domain" description="LysM" evidence="1">
    <location>
        <begin position="55"/>
        <end position="108"/>
    </location>
</feature>
<evidence type="ECO:0000259" key="1">
    <source>
        <dbReference type="PROSITE" id="PS51782"/>
    </source>
</evidence>
<dbReference type="RefSeq" id="WP_115482386.1">
    <property type="nucleotide sequence ID" value="NZ_QRCT01000034.1"/>
</dbReference>
<dbReference type="InterPro" id="IPR036779">
    <property type="entry name" value="LysM_dom_sf"/>
</dbReference>
<keyword evidence="3" id="KW-1185">Reference proteome</keyword>
<dbReference type="SUPFAM" id="SSF54106">
    <property type="entry name" value="LysM domain"/>
    <property type="match status" value="1"/>
</dbReference>
<sequence length="114" mass="13230">MKNIKLKNMKHSNKFKLHILILSVIMISSLVLGCNFISSSSTMNKHSNSNRKYYTSIMIKNGDTLWAIANNYYDYNNEVTNINEYIKEIKLVNGLSDEHINSGEYLTLPYYIKN</sequence>
<dbReference type="PROSITE" id="PS51257">
    <property type="entry name" value="PROKAR_LIPOPROTEIN"/>
    <property type="match status" value="1"/>
</dbReference>
<dbReference type="EMBL" id="QRCT01000034">
    <property type="protein sequence ID" value="RDU23044.1"/>
    <property type="molecule type" value="Genomic_DNA"/>
</dbReference>
<dbReference type="PROSITE" id="PS51782">
    <property type="entry name" value="LYSM"/>
    <property type="match status" value="1"/>
</dbReference>
<comment type="caution">
    <text evidence="2">The sequence shown here is derived from an EMBL/GenBank/DDBJ whole genome shotgun (WGS) entry which is preliminary data.</text>
</comment>
<accession>A0A371AU05</accession>
<dbReference type="Gene3D" id="3.10.350.10">
    <property type="entry name" value="LysM domain"/>
    <property type="match status" value="1"/>
</dbReference>
<organism evidence="2 3">
    <name type="scientific">Anaerosacchariphilus polymeriproducens</name>
    <dbReference type="NCBI Taxonomy" id="1812858"/>
    <lineage>
        <taxon>Bacteria</taxon>
        <taxon>Bacillati</taxon>
        <taxon>Bacillota</taxon>
        <taxon>Clostridia</taxon>
        <taxon>Lachnospirales</taxon>
        <taxon>Lachnospiraceae</taxon>
        <taxon>Anaerosacchariphilus</taxon>
    </lineage>
</organism>
<dbReference type="InterPro" id="IPR018392">
    <property type="entry name" value="LysM"/>
</dbReference>
<name>A0A371AU05_9FIRM</name>
<dbReference type="AlphaFoldDB" id="A0A371AU05"/>